<comment type="similarity">
    <text evidence="1 6">Belongs to the bacterial ribosomal protein bS6 family.</text>
</comment>
<dbReference type="HAMAP" id="MF_00360">
    <property type="entry name" value="Ribosomal_bS6"/>
    <property type="match status" value="1"/>
</dbReference>
<feature type="region of interest" description="Disordered" evidence="7">
    <location>
        <begin position="109"/>
        <end position="144"/>
    </location>
</feature>
<dbReference type="PANTHER" id="PTHR21011">
    <property type="entry name" value="MITOCHONDRIAL 28S RIBOSOMAL PROTEIN S6"/>
    <property type="match status" value="1"/>
</dbReference>
<dbReference type="InterPro" id="IPR014717">
    <property type="entry name" value="Transl_elong_EF1B/ribsomal_bS6"/>
</dbReference>
<evidence type="ECO:0000256" key="5">
    <source>
        <dbReference type="ARBA" id="ARBA00035294"/>
    </source>
</evidence>
<dbReference type="STRING" id="518766.Rmar_0600"/>
<evidence type="ECO:0000256" key="7">
    <source>
        <dbReference type="SAM" id="MobiDB-lite"/>
    </source>
</evidence>
<dbReference type="GO" id="GO:0003735">
    <property type="term" value="F:structural constituent of ribosome"/>
    <property type="evidence" value="ECO:0007669"/>
    <property type="project" value="InterPro"/>
</dbReference>
<name>D0MFH3_RHOM4</name>
<dbReference type="EMBL" id="CP001807">
    <property type="protein sequence ID" value="ACY47500.1"/>
    <property type="molecule type" value="Genomic_DNA"/>
</dbReference>
<gene>
    <name evidence="6" type="primary">rpsF</name>
    <name evidence="8" type="ordered locus">Rmar_0600</name>
</gene>
<keyword evidence="9" id="KW-1185">Reference proteome</keyword>
<protein>
    <recommendedName>
        <fullName evidence="5 6">Small ribosomal subunit protein bS6</fullName>
    </recommendedName>
</protein>
<reference evidence="8 9" key="1">
    <citation type="journal article" date="2009" name="Stand. Genomic Sci.">
        <title>Complete genome sequence of Rhodothermus marinus type strain (R-10).</title>
        <authorList>
            <person name="Nolan M."/>
            <person name="Tindall B.J."/>
            <person name="Pomrenke H."/>
            <person name="Lapidus A."/>
            <person name="Copeland A."/>
            <person name="Glavina Del Rio T."/>
            <person name="Lucas S."/>
            <person name="Chen F."/>
            <person name="Tice H."/>
            <person name="Cheng J.F."/>
            <person name="Saunders E."/>
            <person name="Han C."/>
            <person name="Bruce D."/>
            <person name="Goodwin L."/>
            <person name="Chain P."/>
            <person name="Pitluck S."/>
            <person name="Ovchinikova G."/>
            <person name="Pati A."/>
            <person name="Ivanova N."/>
            <person name="Mavromatis K."/>
            <person name="Chen A."/>
            <person name="Palaniappan K."/>
            <person name="Land M."/>
            <person name="Hauser L."/>
            <person name="Chang Y.J."/>
            <person name="Jeffries C.D."/>
            <person name="Brettin T."/>
            <person name="Goker M."/>
            <person name="Bristow J."/>
            <person name="Eisen J.A."/>
            <person name="Markowitz V."/>
            <person name="Hugenholtz P."/>
            <person name="Kyrpides N.C."/>
            <person name="Klenk H.P."/>
            <person name="Detter J.C."/>
        </authorList>
    </citation>
    <scope>NUCLEOTIDE SEQUENCE [LARGE SCALE GENOMIC DNA]</scope>
    <source>
        <strain evidence="9">ATCC 43812 / DSM 4252 / R-10</strain>
    </source>
</reference>
<evidence type="ECO:0000256" key="4">
    <source>
        <dbReference type="ARBA" id="ARBA00035104"/>
    </source>
</evidence>
<dbReference type="GO" id="GO:0070181">
    <property type="term" value="F:small ribosomal subunit rRNA binding"/>
    <property type="evidence" value="ECO:0007669"/>
    <property type="project" value="TreeGrafter"/>
</dbReference>
<dbReference type="KEGG" id="rmr:Rmar_0600"/>
<dbReference type="Gene3D" id="3.30.70.60">
    <property type="match status" value="1"/>
</dbReference>
<evidence type="ECO:0000256" key="1">
    <source>
        <dbReference type="ARBA" id="ARBA00009512"/>
    </source>
</evidence>
<dbReference type="RefSeq" id="WP_012843112.1">
    <property type="nucleotide sequence ID" value="NC_013501.1"/>
</dbReference>
<keyword evidence="2 6" id="KW-0689">Ribosomal protein</keyword>
<dbReference type="GO" id="GO:0005840">
    <property type="term" value="C:ribosome"/>
    <property type="evidence" value="ECO:0007669"/>
    <property type="project" value="UniProtKB-KW"/>
</dbReference>
<dbReference type="GO" id="GO:0005737">
    <property type="term" value="C:cytoplasm"/>
    <property type="evidence" value="ECO:0007669"/>
    <property type="project" value="UniProtKB-ARBA"/>
</dbReference>
<dbReference type="AlphaFoldDB" id="D0MFH3"/>
<comment type="function">
    <text evidence="4 6">Binds together with bS18 to 16S ribosomal RNA.</text>
</comment>
<accession>D0MFH3</accession>
<dbReference type="HOGENOM" id="CLU_113441_4_0_10"/>
<evidence type="ECO:0000256" key="3">
    <source>
        <dbReference type="ARBA" id="ARBA00023274"/>
    </source>
</evidence>
<dbReference type="InterPro" id="IPR000529">
    <property type="entry name" value="Ribosomal_bS6"/>
</dbReference>
<dbReference type="Proteomes" id="UP000002221">
    <property type="component" value="Chromosome"/>
</dbReference>
<evidence type="ECO:0000256" key="6">
    <source>
        <dbReference type="HAMAP-Rule" id="MF_00360"/>
    </source>
</evidence>
<evidence type="ECO:0000256" key="2">
    <source>
        <dbReference type="ARBA" id="ARBA00022980"/>
    </source>
</evidence>
<feature type="compositionally biased region" description="Acidic residues" evidence="7">
    <location>
        <begin position="125"/>
        <end position="144"/>
    </location>
</feature>
<keyword evidence="3 6" id="KW-0687">Ribonucleoprotein</keyword>
<evidence type="ECO:0000313" key="8">
    <source>
        <dbReference type="EMBL" id="ACY47500.1"/>
    </source>
</evidence>
<sequence>MSEVKNFYELTYIINAALSDDQIKEVIRRVNQYIEEHGGEIVEIDEWGTRRLAYPIQKRRNGYYVNMYFRAPASLIAALERFLEIDEQVLRYLTLRMDAKMLRHYERRKQQAAEAARPRPKDVAVEEEEDVEVEDEGEEEEEEE</sequence>
<keyword evidence="6" id="KW-0694">RNA-binding</keyword>
<organism evidence="8 9">
    <name type="scientific">Rhodothermus marinus (strain ATCC 43812 / DSM 4252 / R-10)</name>
    <name type="common">Rhodothermus obamensis</name>
    <dbReference type="NCBI Taxonomy" id="518766"/>
    <lineage>
        <taxon>Bacteria</taxon>
        <taxon>Pseudomonadati</taxon>
        <taxon>Rhodothermota</taxon>
        <taxon>Rhodothermia</taxon>
        <taxon>Rhodothermales</taxon>
        <taxon>Rhodothermaceae</taxon>
        <taxon>Rhodothermus</taxon>
    </lineage>
</organism>
<dbReference type="SUPFAM" id="SSF54995">
    <property type="entry name" value="Ribosomal protein S6"/>
    <property type="match status" value="1"/>
</dbReference>
<feature type="compositionally biased region" description="Basic and acidic residues" evidence="7">
    <location>
        <begin position="109"/>
        <end position="124"/>
    </location>
</feature>
<dbReference type="GO" id="GO:1990904">
    <property type="term" value="C:ribonucleoprotein complex"/>
    <property type="evidence" value="ECO:0007669"/>
    <property type="project" value="UniProtKB-KW"/>
</dbReference>
<dbReference type="InterPro" id="IPR035980">
    <property type="entry name" value="Ribosomal_bS6_sf"/>
</dbReference>
<dbReference type="CDD" id="cd00473">
    <property type="entry name" value="bS6"/>
    <property type="match status" value="1"/>
</dbReference>
<evidence type="ECO:0000313" key="9">
    <source>
        <dbReference type="Proteomes" id="UP000002221"/>
    </source>
</evidence>
<dbReference type="NCBIfam" id="TIGR00166">
    <property type="entry name" value="S6"/>
    <property type="match status" value="1"/>
</dbReference>
<keyword evidence="6" id="KW-0699">rRNA-binding</keyword>
<dbReference type="OrthoDB" id="9812702at2"/>
<dbReference type="GO" id="GO:0006412">
    <property type="term" value="P:translation"/>
    <property type="evidence" value="ECO:0007669"/>
    <property type="project" value="UniProtKB-UniRule"/>
</dbReference>
<proteinExistence type="inferred from homology"/>
<dbReference type="PANTHER" id="PTHR21011:SF1">
    <property type="entry name" value="SMALL RIBOSOMAL SUBUNIT PROTEIN BS6M"/>
    <property type="match status" value="1"/>
</dbReference>
<dbReference type="eggNOG" id="COG0360">
    <property type="taxonomic scope" value="Bacteria"/>
</dbReference>
<dbReference type="InterPro" id="IPR020814">
    <property type="entry name" value="Ribosomal_S6_plastid/chlpt"/>
</dbReference>
<dbReference type="Pfam" id="PF01250">
    <property type="entry name" value="Ribosomal_S6"/>
    <property type="match status" value="1"/>
</dbReference>